<evidence type="ECO:0000256" key="12">
    <source>
        <dbReference type="ARBA" id="ARBA00023136"/>
    </source>
</evidence>
<dbReference type="Pfam" id="PF04389">
    <property type="entry name" value="Peptidase_M28"/>
    <property type="match status" value="1"/>
</dbReference>
<evidence type="ECO:0000259" key="15">
    <source>
        <dbReference type="Pfam" id="PF04389"/>
    </source>
</evidence>
<protein>
    <recommendedName>
        <fullName evidence="15">Peptidase M28 domain-containing protein</fullName>
    </recommendedName>
</protein>
<reference evidence="16" key="1">
    <citation type="submission" date="2020-06" db="EMBL/GenBank/DDBJ databases">
        <title>Draft genome of Bugula neritina, a colonial animal packing powerful symbionts and potential medicines.</title>
        <authorList>
            <person name="Rayko M."/>
        </authorList>
    </citation>
    <scope>NUCLEOTIDE SEQUENCE [LARGE SCALE GENOMIC DNA]</scope>
    <source>
        <strain evidence="16">Kwan_BN1</strain>
    </source>
</reference>
<comment type="similarity">
    <text evidence="3">Belongs to the peptidase M28 family.</text>
</comment>
<dbReference type="SUPFAM" id="SSF53187">
    <property type="entry name" value="Zn-dependent exopeptidases"/>
    <property type="match status" value="1"/>
</dbReference>
<feature type="domain" description="Peptidase M28" evidence="15">
    <location>
        <begin position="168"/>
        <end position="361"/>
    </location>
</feature>
<evidence type="ECO:0000256" key="13">
    <source>
        <dbReference type="ARBA" id="ARBA00023180"/>
    </source>
</evidence>
<evidence type="ECO:0000256" key="3">
    <source>
        <dbReference type="ARBA" id="ARBA00010918"/>
    </source>
</evidence>
<keyword evidence="10 14" id="KW-1133">Transmembrane helix</keyword>
<evidence type="ECO:0000256" key="7">
    <source>
        <dbReference type="ARBA" id="ARBA00022801"/>
    </source>
</evidence>
<gene>
    <name evidence="16" type="ORF">EB796_002465</name>
</gene>
<evidence type="ECO:0000256" key="8">
    <source>
        <dbReference type="ARBA" id="ARBA00022824"/>
    </source>
</evidence>
<keyword evidence="7" id="KW-0378">Hydrolase</keyword>
<keyword evidence="5 14" id="KW-0812">Transmembrane</keyword>
<evidence type="ECO:0000256" key="11">
    <source>
        <dbReference type="ARBA" id="ARBA00023049"/>
    </source>
</evidence>
<dbReference type="Gene3D" id="3.40.630.10">
    <property type="entry name" value="Zn peptidases"/>
    <property type="match status" value="1"/>
</dbReference>
<evidence type="ECO:0000256" key="6">
    <source>
        <dbReference type="ARBA" id="ARBA00022723"/>
    </source>
</evidence>
<evidence type="ECO:0000256" key="14">
    <source>
        <dbReference type="SAM" id="Phobius"/>
    </source>
</evidence>
<keyword evidence="8" id="KW-0256">Endoplasmic reticulum</keyword>
<evidence type="ECO:0000313" key="16">
    <source>
        <dbReference type="EMBL" id="KAF6039222.1"/>
    </source>
</evidence>
<evidence type="ECO:0000256" key="5">
    <source>
        <dbReference type="ARBA" id="ARBA00022692"/>
    </source>
</evidence>
<keyword evidence="11" id="KW-0482">Metalloprotease</keyword>
<name>A0A7J7KM36_BUGNE</name>
<evidence type="ECO:0000256" key="4">
    <source>
        <dbReference type="ARBA" id="ARBA00022670"/>
    </source>
</evidence>
<dbReference type="PANTHER" id="PTHR12147:SF22">
    <property type="entry name" value="ENDOPLASMIC RETICULUM METALLOPEPTIDASE 1"/>
    <property type="match status" value="1"/>
</dbReference>
<dbReference type="InterPro" id="IPR048024">
    <property type="entry name" value="Fxna-like_M28_dom"/>
</dbReference>
<comment type="caution">
    <text evidence="16">The sequence shown here is derived from an EMBL/GenBank/DDBJ whole genome shotgun (WGS) entry which is preliminary data.</text>
</comment>
<keyword evidence="12 14" id="KW-0472">Membrane</keyword>
<keyword evidence="13" id="KW-0325">Glycoprotein</keyword>
<dbReference type="InterPro" id="IPR007484">
    <property type="entry name" value="Peptidase_M28"/>
</dbReference>
<dbReference type="InterPro" id="IPR045175">
    <property type="entry name" value="M28_fam"/>
</dbReference>
<dbReference type="GO" id="GO:0046872">
    <property type="term" value="F:metal ion binding"/>
    <property type="evidence" value="ECO:0007669"/>
    <property type="project" value="UniProtKB-KW"/>
</dbReference>
<evidence type="ECO:0000256" key="10">
    <source>
        <dbReference type="ARBA" id="ARBA00022989"/>
    </source>
</evidence>
<feature type="transmembrane region" description="Helical" evidence="14">
    <location>
        <begin position="402"/>
        <end position="420"/>
    </location>
</feature>
<dbReference type="Proteomes" id="UP000593567">
    <property type="component" value="Unassembled WGS sequence"/>
</dbReference>
<feature type="transmembrane region" description="Helical" evidence="14">
    <location>
        <begin position="474"/>
        <end position="492"/>
    </location>
</feature>
<keyword evidence="4" id="KW-0645">Protease</keyword>
<evidence type="ECO:0000313" key="17">
    <source>
        <dbReference type="Proteomes" id="UP000593567"/>
    </source>
</evidence>
<dbReference type="CDD" id="cd03875">
    <property type="entry name" value="M28_Fxna_like"/>
    <property type="match status" value="1"/>
</dbReference>
<evidence type="ECO:0000256" key="1">
    <source>
        <dbReference type="ARBA" id="ARBA00001947"/>
    </source>
</evidence>
<comment type="cofactor">
    <cofactor evidence="1">
        <name>Zn(2+)</name>
        <dbReference type="ChEBI" id="CHEBI:29105"/>
    </cofactor>
</comment>
<keyword evidence="6" id="KW-0479">Metal-binding</keyword>
<dbReference type="OrthoDB" id="7887808at2759"/>
<evidence type="ECO:0000256" key="9">
    <source>
        <dbReference type="ARBA" id="ARBA00022833"/>
    </source>
</evidence>
<keyword evidence="17" id="KW-1185">Reference proteome</keyword>
<sequence length="515" mass="57228">MAAPRQRLIDPATPTSNFYSNPQLPRIDSKSSGLLALTEKFWLIAIASCLALFVVVDINYHSFPQAQQPKVTLTVSERKSFEWEFKANTFLESNARVFLEKLCSFGTRHLGSKANEESAVTYITDVVKEIKTHANPLHEIELDIQAPSGCFDINFIGNFTTCYMNIKNILVRLSPVNQKSSSALLVNCHYDTAISSPGASDDAISCAIMMESLRLLSQSDQPLTHSIVFNFNGAEEAILQASHGFITQHPWAGQLKAFVNLEAAGSGGREIVFQTGPEHPWLVAAYAESAKYPYASIVAQEIFQSGVIPSDTDFRIYRDYGNIPGIDIAYVYNGYIYHTKYDQPKYIPPGCIQRGGENVLGIITNLANSEKLSDPGDSRLGKMVFFDVLGFFMIHYPLRLGEIINCATILAALLNLYRKIRLFKREGRNPTLYIKLVVASYMMHAAGFVAMVTVNIVIALSVSLVQPMMWYTNNWLVVPVYMLPAVAVWILVHQRGRHVGGANIFQLPSSSGLFC</sequence>
<feature type="transmembrane region" description="Helical" evidence="14">
    <location>
        <begin position="432"/>
        <end position="462"/>
    </location>
</feature>
<organism evidence="16 17">
    <name type="scientific">Bugula neritina</name>
    <name type="common">Brown bryozoan</name>
    <name type="synonym">Sertularia neritina</name>
    <dbReference type="NCBI Taxonomy" id="10212"/>
    <lineage>
        <taxon>Eukaryota</taxon>
        <taxon>Metazoa</taxon>
        <taxon>Spiralia</taxon>
        <taxon>Lophotrochozoa</taxon>
        <taxon>Bryozoa</taxon>
        <taxon>Gymnolaemata</taxon>
        <taxon>Cheilostomatida</taxon>
        <taxon>Flustrina</taxon>
        <taxon>Buguloidea</taxon>
        <taxon>Bugulidae</taxon>
        <taxon>Bugula</taxon>
    </lineage>
</organism>
<dbReference type="GO" id="GO:0005789">
    <property type="term" value="C:endoplasmic reticulum membrane"/>
    <property type="evidence" value="ECO:0007669"/>
    <property type="project" value="UniProtKB-SubCell"/>
</dbReference>
<evidence type="ECO:0000256" key="2">
    <source>
        <dbReference type="ARBA" id="ARBA00004477"/>
    </source>
</evidence>
<dbReference type="GO" id="GO:0006508">
    <property type="term" value="P:proteolysis"/>
    <property type="evidence" value="ECO:0007669"/>
    <property type="project" value="UniProtKB-KW"/>
</dbReference>
<dbReference type="PANTHER" id="PTHR12147">
    <property type="entry name" value="METALLOPEPTIDASE M28 FAMILY MEMBER"/>
    <property type="match status" value="1"/>
</dbReference>
<comment type="subcellular location">
    <subcellularLocation>
        <location evidence="2">Endoplasmic reticulum membrane</location>
        <topology evidence="2">Multi-pass membrane protein</topology>
    </subcellularLocation>
</comment>
<keyword evidence="9" id="KW-0862">Zinc</keyword>
<proteinExistence type="inferred from homology"/>
<dbReference type="AlphaFoldDB" id="A0A7J7KM36"/>
<dbReference type="EMBL" id="VXIV02000290">
    <property type="protein sequence ID" value="KAF6039222.1"/>
    <property type="molecule type" value="Genomic_DNA"/>
</dbReference>
<dbReference type="FunFam" id="3.40.630.10:FF:000008">
    <property type="entry name" value="Endoplasmic reticulum metallopeptidase 1"/>
    <property type="match status" value="1"/>
</dbReference>
<dbReference type="GO" id="GO:0008235">
    <property type="term" value="F:metalloexopeptidase activity"/>
    <property type="evidence" value="ECO:0007669"/>
    <property type="project" value="InterPro"/>
</dbReference>
<accession>A0A7J7KM36</accession>